<accession>A0A9Q3DZ15</accession>
<evidence type="ECO:0000313" key="1">
    <source>
        <dbReference type="EMBL" id="MBW0509660.1"/>
    </source>
</evidence>
<comment type="caution">
    <text evidence="1">The sequence shown here is derived from an EMBL/GenBank/DDBJ whole genome shotgun (WGS) entry which is preliminary data.</text>
</comment>
<dbReference type="Proteomes" id="UP000765509">
    <property type="component" value="Unassembled WGS sequence"/>
</dbReference>
<organism evidence="1 2">
    <name type="scientific">Austropuccinia psidii MF-1</name>
    <dbReference type="NCBI Taxonomy" id="1389203"/>
    <lineage>
        <taxon>Eukaryota</taxon>
        <taxon>Fungi</taxon>
        <taxon>Dikarya</taxon>
        <taxon>Basidiomycota</taxon>
        <taxon>Pucciniomycotina</taxon>
        <taxon>Pucciniomycetes</taxon>
        <taxon>Pucciniales</taxon>
        <taxon>Sphaerophragmiaceae</taxon>
        <taxon>Austropuccinia</taxon>
    </lineage>
</organism>
<reference evidence="1" key="1">
    <citation type="submission" date="2021-03" db="EMBL/GenBank/DDBJ databases">
        <title>Draft genome sequence of rust myrtle Austropuccinia psidii MF-1, a brazilian biotype.</title>
        <authorList>
            <person name="Quecine M.C."/>
            <person name="Pachon D.M.R."/>
            <person name="Bonatelli M.L."/>
            <person name="Correr F.H."/>
            <person name="Franceschini L.M."/>
            <person name="Leite T.F."/>
            <person name="Margarido G.R.A."/>
            <person name="Almeida C.A."/>
            <person name="Ferrarezi J.A."/>
            <person name="Labate C.A."/>
        </authorList>
    </citation>
    <scope>NUCLEOTIDE SEQUENCE</scope>
    <source>
        <strain evidence="1">MF-1</strain>
    </source>
</reference>
<keyword evidence="2" id="KW-1185">Reference proteome</keyword>
<evidence type="ECO:0000313" key="2">
    <source>
        <dbReference type="Proteomes" id="UP000765509"/>
    </source>
</evidence>
<dbReference type="AlphaFoldDB" id="A0A9Q3DZ15"/>
<gene>
    <name evidence="1" type="ORF">O181_049375</name>
</gene>
<protein>
    <submittedName>
        <fullName evidence="1">Uncharacterized protein</fullName>
    </submittedName>
</protein>
<name>A0A9Q3DZ15_9BASI</name>
<dbReference type="EMBL" id="AVOT02021070">
    <property type="protein sequence ID" value="MBW0509660.1"/>
    <property type="molecule type" value="Genomic_DNA"/>
</dbReference>
<proteinExistence type="predicted"/>
<sequence>MSPVHLRNQLEDRKGLFRTRRPGSGHQCGWKGTEGNHTHTAIHLQIKQQPQNRGLEGYGQVLQIHQIVKGFFKWSMDNKRFNLASNLEVLGVGFQRIYLKVIPFKVLMVIIKGWNHKRHFKTLEERAARKRENQATIQAIEEQLNQTENTLIL</sequence>